<keyword evidence="4" id="KW-0560">Oxidoreductase</keyword>
<evidence type="ECO:0000259" key="6">
    <source>
        <dbReference type="Pfam" id="PF16912"/>
    </source>
</evidence>
<evidence type="ECO:0000256" key="2">
    <source>
        <dbReference type="ARBA" id="ARBA00022723"/>
    </source>
</evidence>
<dbReference type="SUPFAM" id="SSF51735">
    <property type="entry name" value="NAD(P)-binding Rossmann-fold domains"/>
    <property type="match status" value="1"/>
</dbReference>
<dbReference type="Proteomes" id="UP001596139">
    <property type="component" value="Unassembled WGS sequence"/>
</dbReference>
<evidence type="ECO:0000313" key="8">
    <source>
        <dbReference type="Proteomes" id="UP001596139"/>
    </source>
</evidence>
<sequence length="354" mass="37782">MRALTVRPLQPGSLEVREVPGPVAGEGELLVDGLAVGVCGTDKEIVAGEYGAAPPGRDRLVLGHESLGCVREAPSGSGFHRGDLVVGVVRRPDPEPCGACARGEFDMCRNGRYTERGIKERDGYASQTWTVEPEYAVRLDAGLRRVGVLMEPTTVVAKAWEQVERVGGRAWFEPRRVLVTGAGPIGLLAALLGVQRGLDVHVLDRVTGGPKPGLARDLGGTYHSADIDRVTEALRPDVVIEATGAGRLVFDAMAGTAAYGIVCLTGVSPTGRQLTIDAGTVNRDLVLENDAVVGSVNANLRHYRQAAEALARADRGWLERLITRRVPLSRAPEAFTARDDDIKVVITMDDDNEG</sequence>
<dbReference type="Pfam" id="PF16912">
    <property type="entry name" value="Glu_dehyd_C"/>
    <property type="match status" value="1"/>
</dbReference>
<dbReference type="Pfam" id="PF08240">
    <property type="entry name" value="ADH_N"/>
    <property type="match status" value="1"/>
</dbReference>
<dbReference type="CDD" id="cd08230">
    <property type="entry name" value="glucose_DH"/>
    <property type="match status" value="1"/>
</dbReference>
<dbReference type="EMBL" id="JBHSPX010000002">
    <property type="protein sequence ID" value="MFC6061793.1"/>
    <property type="molecule type" value="Genomic_DNA"/>
</dbReference>
<evidence type="ECO:0000259" key="5">
    <source>
        <dbReference type="Pfam" id="PF08240"/>
    </source>
</evidence>
<accession>A0ABW1MF43</accession>
<gene>
    <name evidence="7" type="ORF">ACFP4F_04445</name>
</gene>
<dbReference type="InterPro" id="IPR011032">
    <property type="entry name" value="GroES-like_sf"/>
</dbReference>
<feature type="domain" description="Glucose dehydrogenase C-terminal" evidence="6">
    <location>
        <begin position="145"/>
        <end position="347"/>
    </location>
</feature>
<evidence type="ECO:0000313" key="7">
    <source>
        <dbReference type="EMBL" id="MFC6061793.1"/>
    </source>
</evidence>
<dbReference type="Gene3D" id="3.90.180.10">
    <property type="entry name" value="Medium-chain alcohol dehydrogenases, catalytic domain"/>
    <property type="match status" value="1"/>
</dbReference>
<dbReference type="SUPFAM" id="SSF50129">
    <property type="entry name" value="GroES-like"/>
    <property type="match status" value="1"/>
</dbReference>
<keyword evidence="2" id="KW-0479">Metal-binding</keyword>
<dbReference type="InterPro" id="IPR031640">
    <property type="entry name" value="Glu_dehyd_C"/>
</dbReference>
<comment type="cofactor">
    <cofactor evidence="1">
        <name>Zn(2+)</name>
        <dbReference type="ChEBI" id="CHEBI:29105"/>
    </cofactor>
</comment>
<reference evidence="8" key="1">
    <citation type="journal article" date="2019" name="Int. J. Syst. Evol. Microbiol.">
        <title>The Global Catalogue of Microorganisms (GCM) 10K type strain sequencing project: providing services to taxonomists for standard genome sequencing and annotation.</title>
        <authorList>
            <consortium name="The Broad Institute Genomics Platform"/>
            <consortium name="The Broad Institute Genome Sequencing Center for Infectious Disease"/>
            <person name="Wu L."/>
            <person name="Ma J."/>
        </authorList>
    </citation>
    <scope>NUCLEOTIDE SEQUENCE [LARGE SCALE GENOMIC DNA]</scope>
    <source>
        <strain evidence="8">CGMCC 1.15180</strain>
    </source>
</reference>
<protein>
    <submittedName>
        <fullName evidence="7">Glucose 1-dehydrogenase</fullName>
    </submittedName>
</protein>
<organism evidence="7 8">
    <name type="scientific">Streptomyces ochraceiscleroticus</name>
    <dbReference type="NCBI Taxonomy" id="47761"/>
    <lineage>
        <taxon>Bacteria</taxon>
        <taxon>Bacillati</taxon>
        <taxon>Actinomycetota</taxon>
        <taxon>Actinomycetes</taxon>
        <taxon>Kitasatosporales</taxon>
        <taxon>Streptomycetaceae</taxon>
        <taxon>Streptomyces</taxon>
    </lineage>
</organism>
<feature type="domain" description="Alcohol dehydrogenase-like N-terminal" evidence="5">
    <location>
        <begin position="25"/>
        <end position="139"/>
    </location>
</feature>
<dbReference type="InterPro" id="IPR013154">
    <property type="entry name" value="ADH-like_N"/>
</dbReference>
<evidence type="ECO:0000256" key="3">
    <source>
        <dbReference type="ARBA" id="ARBA00022833"/>
    </source>
</evidence>
<dbReference type="PANTHER" id="PTHR43189">
    <property type="entry name" value="ZINC-TYPE ALCOHOL DEHYDROGENASE-LIKE PROTEIN C1198.01-RELATED"/>
    <property type="match status" value="1"/>
</dbReference>
<name>A0ABW1MF43_9ACTN</name>
<evidence type="ECO:0000256" key="4">
    <source>
        <dbReference type="ARBA" id="ARBA00023002"/>
    </source>
</evidence>
<keyword evidence="8" id="KW-1185">Reference proteome</keyword>
<dbReference type="RefSeq" id="WP_031065690.1">
    <property type="nucleotide sequence ID" value="NZ_JBHSPX010000002.1"/>
</dbReference>
<keyword evidence="3" id="KW-0862">Zinc</keyword>
<proteinExistence type="predicted"/>
<evidence type="ECO:0000256" key="1">
    <source>
        <dbReference type="ARBA" id="ARBA00001947"/>
    </source>
</evidence>
<dbReference type="InterPro" id="IPR036291">
    <property type="entry name" value="NAD(P)-bd_dom_sf"/>
</dbReference>
<dbReference type="PANTHER" id="PTHR43189:SF2">
    <property type="entry name" value="GLUCOSE 1-DEHYDROGENASE"/>
    <property type="match status" value="1"/>
</dbReference>
<comment type="caution">
    <text evidence="7">The sequence shown here is derived from an EMBL/GenBank/DDBJ whole genome shotgun (WGS) entry which is preliminary data.</text>
</comment>
<dbReference type="Gene3D" id="3.40.50.720">
    <property type="entry name" value="NAD(P)-binding Rossmann-like Domain"/>
    <property type="match status" value="1"/>
</dbReference>